<name>A0A8R1DM77_CAEJA</name>
<keyword evidence="2" id="KW-1185">Reference proteome</keyword>
<accession>A0A8R1DM77</accession>
<reference evidence="1" key="2">
    <citation type="submission" date="2022-06" db="UniProtKB">
        <authorList>
            <consortium name="EnsemblMetazoa"/>
        </authorList>
    </citation>
    <scope>IDENTIFICATION</scope>
    <source>
        <strain evidence="1">DF5081</strain>
    </source>
</reference>
<organism evidence="1 2">
    <name type="scientific">Caenorhabditis japonica</name>
    <dbReference type="NCBI Taxonomy" id="281687"/>
    <lineage>
        <taxon>Eukaryota</taxon>
        <taxon>Metazoa</taxon>
        <taxon>Ecdysozoa</taxon>
        <taxon>Nematoda</taxon>
        <taxon>Chromadorea</taxon>
        <taxon>Rhabditida</taxon>
        <taxon>Rhabditina</taxon>
        <taxon>Rhabditomorpha</taxon>
        <taxon>Rhabditoidea</taxon>
        <taxon>Rhabditidae</taxon>
        <taxon>Peloderinae</taxon>
        <taxon>Caenorhabditis</taxon>
    </lineage>
</organism>
<dbReference type="Proteomes" id="UP000005237">
    <property type="component" value="Unassembled WGS sequence"/>
</dbReference>
<protein>
    <submittedName>
        <fullName evidence="1">Uncharacterized protein</fullName>
    </submittedName>
</protein>
<proteinExistence type="predicted"/>
<evidence type="ECO:0000313" key="1">
    <source>
        <dbReference type="EnsemblMetazoa" id="CJA05912.1"/>
    </source>
</evidence>
<dbReference type="AlphaFoldDB" id="A0A8R1DM77"/>
<dbReference type="EnsemblMetazoa" id="CJA05912.2">
    <property type="protein sequence ID" value="CJA05912.2"/>
    <property type="gene ID" value="WBGene00125116"/>
</dbReference>
<dbReference type="EnsemblMetazoa" id="CJA05912.1">
    <property type="protein sequence ID" value="CJA05912.1"/>
    <property type="gene ID" value="WBGene00125116"/>
</dbReference>
<sequence>MEKNELVMFMVSMSDTMGTLLPAPVEMHEMDEKTCKNQDNNNNDPKFTCKSRWAHCGDIIRLMMSQLVGCHVDVTLGKNSDIGVSVTRGNTKDRVQLIYNQLTTISGTWQSNGKANPEHAIREIEKLAADSSYQRKSVHWFWDVETFVQVNPEKIALQSFTNLTIYVMGELRSLHDRYASAKQACTGWCRKQGVNVRLLTCEADFDDLRTEILTEEKRMEWRATTVHCFVAQEQFELKLHSKHLISKPIWPISALSVIGFLPEIELSRLAATGSRCHVDNVIHVSATSPLSRQIIFSISQQLLEPKRPLVCLCKCIGTDGRFLEYAFFVAHLDDLKQVSVKLLRNENLNKNLENMDLKVVDRMNEPLESLPDESYEQIAPIEPKVIKRRLSQIEKGPQEGKKLKFDSFLREYSLLNAEASFLEQTATWRVQNGLALPKDAKKVDK</sequence>
<reference evidence="2" key="1">
    <citation type="submission" date="2010-08" db="EMBL/GenBank/DDBJ databases">
        <authorList>
            <consortium name="Caenorhabditis japonica Sequencing Consortium"/>
            <person name="Wilson R.K."/>
        </authorList>
    </citation>
    <scope>NUCLEOTIDE SEQUENCE [LARGE SCALE GENOMIC DNA]</scope>
    <source>
        <strain evidence="2">DF5081</strain>
    </source>
</reference>
<evidence type="ECO:0000313" key="2">
    <source>
        <dbReference type="Proteomes" id="UP000005237"/>
    </source>
</evidence>